<organism evidence="1 2">
    <name type="scientific">Caminicella sporogenes DSM 14501</name>
    <dbReference type="NCBI Taxonomy" id="1121266"/>
    <lineage>
        <taxon>Bacteria</taxon>
        <taxon>Bacillati</taxon>
        <taxon>Bacillota</taxon>
        <taxon>Clostridia</taxon>
        <taxon>Peptostreptococcales</taxon>
        <taxon>Caminicellaceae</taxon>
        <taxon>Caminicella</taxon>
    </lineage>
</organism>
<evidence type="ECO:0000313" key="2">
    <source>
        <dbReference type="Proteomes" id="UP000184082"/>
    </source>
</evidence>
<dbReference type="EMBL" id="FRAJ01000005">
    <property type="protein sequence ID" value="SHJ90057.1"/>
    <property type="molecule type" value="Genomic_DNA"/>
</dbReference>
<accession>A0A1M6N2Y7</accession>
<dbReference type="STRING" id="1121266.SAMN02745883_00774"/>
<name>A0A1M6N2Y7_9FIRM</name>
<evidence type="ECO:0000313" key="1">
    <source>
        <dbReference type="EMBL" id="SHJ90057.1"/>
    </source>
</evidence>
<dbReference type="RefSeq" id="WP_120240133.1">
    <property type="nucleotide sequence ID" value="NZ_FRAJ01000005.1"/>
</dbReference>
<sequence length="52" mass="6119">MYYVYCDESCHLPRDNSDVMVLGALQCPKEKKKDIYEDIRNIIREGIALIQK</sequence>
<keyword evidence="2" id="KW-1185">Reference proteome</keyword>
<protein>
    <recommendedName>
        <fullName evidence="3">DUF3800 domain-containing protein</fullName>
    </recommendedName>
</protein>
<reference evidence="1 2" key="1">
    <citation type="submission" date="2016-11" db="EMBL/GenBank/DDBJ databases">
        <authorList>
            <person name="Jaros S."/>
            <person name="Januszkiewicz K."/>
            <person name="Wedrychowicz H."/>
        </authorList>
    </citation>
    <scope>NUCLEOTIDE SEQUENCE [LARGE SCALE GENOMIC DNA]</scope>
    <source>
        <strain evidence="1 2">DSM 14501</strain>
    </source>
</reference>
<dbReference type="AlphaFoldDB" id="A0A1M6N2Y7"/>
<proteinExistence type="predicted"/>
<evidence type="ECO:0008006" key="3">
    <source>
        <dbReference type="Google" id="ProtNLM"/>
    </source>
</evidence>
<dbReference type="Proteomes" id="UP000184082">
    <property type="component" value="Unassembled WGS sequence"/>
</dbReference>
<gene>
    <name evidence="1" type="ORF">SAMN02745883_00774</name>
</gene>